<evidence type="ECO:0000256" key="2">
    <source>
        <dbReference type="ARBA" id="ARBA00022801"/>
    </source>
</evidence>
<feature type="short sequence motif" description="Histidine triad motif" evidence="4">
    <location>
        <begin position="145"/>
        <end position="149"/>
    </location>
</feature>
<dbReference type="AlphaFoldDB" id="A0A2P5AVV4"/>
<organism evidence="6 7">
    <name type="scientific">Parasponia andersonii</name>
    <name type="common">Sponia andersonii</name>
    <dbReference type="NCBI Taxonomy" id="3476"/>
    <lineage>
        <taxon>Eukaryota</taxon>
        <taxon>Viridiplantae</taxon>
        <taxon>Streptophyta</taxon>
        <taxon>Embryophyta</taxon>
        <taxon>Tracheophyta</taxon>
        <taxon>Spermatophyta</taxon>
        <taxon>Magnoliopsida</taxon>
        <taxon>eudicotyledons</taxon>
        <taxon>Gunneridae</taxon>
        <taxon>Pentapetalae</taxon>
        <taxon>rosids</taxon>
        <taxon>fabids</taxon>
        <taxon>Rosales</taxon>
        <taxon>Cannabaceae</taxon>
        <taxon>Parasponia</taxon>
    </lineage>
</organism>
<dbReference type="Proteomes" id="UP000237105">
    <property type="component" value="Unassembled WGS sequence"/>
</dbReference>
<dbReference type="PRINTS" id="PR00332">
    <property type="entry name" value="HISTRIAD"/>
</dbReference>
<accession>A0A2P5AVV4</accession>
<name>A0A2P5AVV4_PARAD</name>
<proteinExistence type="predicted"/>
<reference evidence="7" key="1">
    <citation type="submission" date="2016-06" db="EMBL/GenBank/DDBJ databases">
        <title>Parallel loss of symbiosis genes in relatives of nitrogen-fixing non-legume Parasponia.</title>
        <authorList>
            <person name="Van Velzen R."/>
            <person name="Holmer R."/>
            <person name="Bu F."/>
            <person name="Rutten L."/>
            <person name="Van Zeijl A."/>
            <person name="Liu W."/>
            <person name="Santuari L."/>
            <person name="Cao Q."/>
            <person name="Sharma T."/>
            <person name="Shen D."/>
            <person name="Roswanjaya Y."/>
            <person name="Wardhani T."/>
            <person name="Kalhor M.S."/>
            <person name="Jansen J."/>
            <person name="Van den Hoogen J."/>
            <person name="Gungor B."/>
            <person name="Hartog M."/>
            <person name="Hontelez J."/>
            <person name="Verver J."/>
            <person name="Yang W.-C."/>
            <person name="Schijlen E."/>
            <person name="Repin R."/>
            <person name="Schilthuizen M."/>
            <person name="Schranz E."/>
            <person name="Heidstra R."/>
            <person name="Miyata K."/>
            <person name="Fedorova E."/>
            <person name="Kohlen W."/>
            <person name="Bisseling T."/>
            <person name="Smit S."/>
            <person name="Geurts R."/>
        </authorList>
    </citation>
    <scope>NUCLEOTIDE SEQUENCE [LARGE SCALE GENOMIC DNA]</scope>
    <source>
        <strain evidence="7">cv. WU1-14</strain>
    </source>
</reference>
<evidence type="ECO:0000313" key="7">
    <source>
        <dbReference type="Proteomes" id="UP000237105"/>
    </source>
</evidence>
<dbReference type="InterPro" id="IPR036265">
    <property type="entry name" value="HIT-like_sf"/>
</dbReference>
<keyword evidence="1" id="KW-0547">Nucleotide-binding</keyword>
<dbReference type="GO" id="GO:0047627">
    <property type="term" value="F:adenylylsulfatase activity"/>
    <property type="evidence" value="ECO:0007669"/>
    <property type="project" value="UniProtKB-ARBA"/>
</dbReference>
<sequence length="186" mass="20698">MAEATAAQPNCIFCQIATMSNNNTTILHSDDKVVAFPDISPAAIWLSSASMEQCQPFTPPLSGTTMHTQDDKVVAFPDISPAAVRHYLVIPAAHIPSVNDLQKRAEDYSLVNHMLEVGQTLLRREAPECQFRFGFHRPPLNTVNHLHLHCLALPYTPRWKCIKFLSLGPVGFLEADKLLEKIKPSN</sequence>
<dbReference type="InterPro" id="IPR011146">
    <property type="entry name" value="HIT-like"/>
</dbReference>
<comment type="caution">
    <text evidence="6">The sequence shown here is derived from an EMBL/GenBank/DDBJ whole genome shotgun (WGS) entry which is preliminary data.</text>
</comment>
<evidence type="ECO:0000313" key="6">
    <source>
        <dbReference type="EMBL" id="PON40645.1"/>
    </source>
</evidence>
<keyword evidence="7" id="KW-1185">Reference proteome</keyword>
<dbReference type="InterPro" id="IPR001310">
    <property type="entry name" value="Histidine_triad_HIT"/>
</dbReference>
<feature type="active site" description="Tele-AMP-histidine intermediate" evidence="3">
    <location>
        <position position="149"/>
    </location>
</feature>
<evidence type="ECO:0000256" key="4">
    <source>
        <dbReference type="PROSITE-ProRule" id="PRU00464"/>
    </source>
</evidence>
<feature type="domain" description="HIT" evidence="5">
    <location>
        <begin position="52"/>
        <end position="160"/>
    </location>
</feature>
<dbReference type="PROSITE" id="PS51084">
    <property type="entry name" value="HIT_2"/>
    <property type="match status" value="1"/>
</dbReference>
<dbReference type="Pfam" id="PF11969">
    <property type="entry name" value="DcpS_C"/>
    <property type="match status" value="1"/>
</dbReference>
<evidence type="ECO:0000259" key="5">
    <source>
        <dbReference type="PROSITE" id="PS51084"/>
    </source>
</evidence>
<dbReference type="EMBL" id="JXTB01000434">
    <property type="protein sequence ID" value="PON40645.1"/>
    <property type="molecule type" value="Genomic_DNA"/>
</dbReference>
<protein>
    <submittedName>
        <fullName evidence="6">Histidine triad (HIT) protein</fullName>
    </submittedName>
</protein>
<dbReference type="STRING" id="3476.A0A2P5AVV4"/>
<dbReference type="OrthoDB" id="1915375at2759"/>
<dbReference type="SUPFAM" id="SSF54197">
    <property type="entry name" value="HIT-like"/>
    <property type="match status" value="2"/>
</dbReference>
<keyword evidence="2" id="KW-0378">Hydrolase</keyword>
<gene>
    <name evidence="6" type="ORF">PanWU01x14_295500</name>
</gene>
<dbReference type="PANTHER" id="PTHR12486">
    <property type="entry name" value="APRATAXIN-RELATED"/>
    <property type="match status" value="1"/>
</dbReference>
<dbReference type="Gene3D" id="3.30.428.10">
    <property type="entry name" value="HIT-like"/>
    <property type="match status" value="2"/>
</dbReference>
<dbReference type="PANTHER" id="PTHR12486:SF5">
    <property type="entry name" value="ADENOSINE 5'-MONOPHOSPHORAMIDASE HINT3"/>
    <property type="match status" value="1"/>
</dbReference>
<evidence type="ECO:0000256" key="3">
    <source>
        <dbReference type="PIRSR" id="PIRSR601310-1"/>
    </source>
</evidence>
<evidence type="ECO:0000256" key="1">
    <source>
        <dbReference type="ARBA" id="ARBA00022741"/>
    </source>
</evidence>
<dbReference type="GO" id="GO:0000166">
    <property type="term" value="F:nucleotide binding"/>
    <property type="evidence" value="ECO:0007669"/>
    <property type="project" value="UniProtKB-KW"/>
</dbReference>